<dbReference type="Proteomes" id="UP000789860">
    <property type="component" value="Unassembled WGS sequence"/>
</dbReference>
<feature type="non-terminal residue" evidence="1">
    <location>
        <position position="108"/>
    </location>
</feature>
<feature type="non-terminal residue" evidence="1">
    <location>
        <position position="1"/>
    </location>
</feature>
<comment type="caution">
    <text evidence="1">The sequence shown here is derived from an EMBL/GenBank/DDBJ whole genome shotgun (WGS) entry which is preliminary data.</text>
</comment>
<proteinExistence type="predicted"/>
<evidence type="ECO:0000313" key="2">
    <source>
        <dbReference type="Proteomes" id="UP000789860"/>
    </source>
</evidence>
<reference evidence="1" key="1">
    <citation type="submission" date="2021-06" db="EMBL/GenBank/DDBJ databases">
        <authorList>
            <person name="Kallberg Y."/>
            <person name="Tangrot J."/>
            <person name="Rosling A."/>
        </authorList>
    </citation>
    <scope>NUCLEOTIDE SEQUENCE</scope>
    <source>
        <strain evidence="1">AU212A</strain>
    </source>
</reference>
<dbReference type="EMBL" id="CAJVPM010043708">
    <property type="protein sequence ID" value="CAG8712287.1"/>
    <property type="molecule type" value="Genomic_DNA"/>
</dbReference>
<accession>A0ACA9PN52</accession>
<name>A0ACA9PN52_9GLOM</name>
<keyword evidence="2" id="KW-1185">Reference proteome</keyword>
<sequence>SDQENFFYHDEIKWNNLKRIPLNRENVFCSEINNNIKEKLVFAYQLFEKCKLECNYHGVVNIVSGPPHYLLCGSLNKKPFDKGEILCFYFDPNKELIYDILDESNKRA</sequence>
<gene>
    <name evidence="1" type="ORF">SCALOS_LOCUS10917</name>
</gene>
<evidence type="ECO:0000313" key="1">
    <source>
        <dbReference type="EMBL" id="CAG8712287.1"/>
    </source>
</evidence>
<protein>
    <submittedName>
        <fullName evidence="1">10883_t:CDS:1</fullName>
    </submittedName>
</protein>
<organism evidence="1 2">
    <name type="scientific">Scutellospora calospora</name>
    <dbReference type="NCBI Taxonomy" id="85575"/>
    <lineage>
        <taxon>Eukaryota</taxon>
        <taxon>Fungi</taxon>
        <taxon>Fungi incertae sedis</taxon>
        <taxon>Mucoromycota</taxon>
        <taxon>Glomeromycotina</taxon>
        <taxon>Glomeromycetes</taxon>
        <taxon>Diversisporales</taxon>
        <taxon>Gigasporaceae</taxon>
        <taxon>Scutellospora</taxon>
    </lineage>
</organism>